<comment type="caution">
    <text evidence="3">The sequence shown here is derived from an EMBL/GenBank/DDBJ whole genome shotgun (WGS) entry which is preliminary data.</text>
</comment>
<feature type="signal peptide" evidence="2">
    <location>
        <begin position="1"/>
        <end position="27"/>
    </location>
</feature>
<evidence type="ECO:0000256" key="2">
    <source>
        <dbReference type="SAM" id="SignalP"/>
    </source>
</evidence>
<dbReference type="RefSeq" id="WP_108342769.1">
    <property type="nucleotide sequence ID" value="NZ_PYXZ01000001.1"/>
</dbReference>
<dbReference type="Gene3D" id="2.50.20.20">
    <property type="match status" value="1"/>
</dbReference>
<keyword evidence="4" id="KW-1185">Reference proteome</keyword>
<evidence type="ECO:0000313" key="3">
    <source>
        <dbReference type="EMBL" id="PUA82582.1"/>
    </source>
</evidence>
<proteinExistence type="predicted"/>
<feature type="region of interest" description="Disordered" evidence="1">
    <location>
        <begin position="24"/>
        <end position="69"/>
    </location>
</feature>
<reference evidence="3 4" key="1">
    <citation type="submission" date="2018-03" db="EMBL/GenBank/DDBJ databases">
        <authorList>
            <person name="Keele B.F."/>
        </authorList>
    </citation>
    <scope>NUCLEOTIDE SEQUENCE [LARGE SCALE GENOMIC DNA]</scope>
    <source>
        <strain evidence="3 4">IB-3</strain>
    </source>
</reference>
<evidence type="ECO:0000256" key="1">
    <source>
        <dbReference type="SAM" id="MobiDB-lite"/>
    </source>
</evidence>
<dbReference type="PROSITE" id="PS51257">
    <property type="entry name" value="PROKAR_LIPOPROTEIN"/>
    <property type="match status" value="1"/>
</dbReference>
<dbReference type="SUPFAM" id="SSF89392">
    <property type="entry name" value="Prokaryotic lipoproteins and lipoprotein localization factors"/>
    <property type="match status" value="1"/>
</dbReference>
<sequence>MARSSLARRLGAASLLTTLVLTSASCGGDTDSKATDASSSSDSSQSDDTTDETTDDTTEEASGDLEELSADEFYPAVMSAMQDAGSMAFSITTTGGPAATEMAGTMEYGDDGVQMQASSTGAQAMEIVLLDKTMYISGAGMPLPEGKTWLKVDLSDPDSLFGQIGKSTDPSFMFKAMEAPKEFELVGTEEIDGEPTNHYNVVMDTATYAEALELPAEVSKFMPKEIAMEMWVDGDNRPRQFRQELELPDMTGGSKTTKSVTEGKYFDFGTDVEIEEPPADEVADNVPGLS</sequence>
<gene>
    <name evidence="3" type="ORF">C7S10_02270</name>
</gene>
<keyword evidence="2" id="KW-0732">Signal</keyword>
<feature type="compositionally biased region" description="Acidic residues" evidence="1">
    <location>
        <begin position="48"/>
        <end position="69"/>
    </location>
</feature>
<dbReference type="InterPro" id="IPR029046">
    <property type="entry name" value="LolA/LolB/LppX"/>
</dbReference>
<evidence type="ECO:0008006" key="5">
    <source>
        <dbReference type="Google" id="ProtNLM"/>
    </source>
</evidence>
<evidence type="ECO:0000313" key="4">
    <source>
        <dbReference type="Proteomes" id="UP000244867"/>
    </source>
</evidence>
<organism evidence="3 4">
    <name type="scientific">Nocardioides currus</name>
    <dbReference type="NCBI Taxonomy" id="2133958"/>
    <lineage>
        <taxon>Bacteria</taxon>
        <taxon>Bacillati</taxon>
        <taxon>Actinomycetota</taxon>
        <taxon>Actinomycetes</taxon>
        <taxon>Propionibacteriales</taxon>
        <taxon>Nocardioidaceae</taxon>
        <taxon>Nocardioides</taxon>
    </lineage>
</organism>
<feature type="compositionally biased region" description="Low complexity" evidence="1">
    <location>
        <begin position="35"/>
        <end position="47"/>
    </location>
</feature>
<dbReference type="AlphaFoldDB" id="A0A2R7Z1U1"/>
<dbReference type="Proteomes" id="UP000244867">
    <property type="component" value="Unassembled WGS sequence"/>
</dbReference>
<dbReference type="OrthoDB" id="3781094at2"/>
<name>A0A2R7Z1U1_9ACTN</name>
<accession>A0A2R7Z1U1</accession>
<feature type="chain" id="PRO_5039493345" description="LppX_LprAFG lipoprotein" evidence="2">
    <location>
        <begin position="28"/>
        <end position="290"/>
    </location>
</feature>
<dbReference type="EMBL" id="PYXZ01000001">
    <property type="protein sequence ID" value="PUA82582.1"/>
    <property type="molecule type" value="Genomic_DNA"/>
</dbReference>
<protein>
    <recommendedName>
        <fullName evidence="5">LppX_LprAFG lipoprotein</fullName>
    </recommendedName>
</protein>